<dbReference type="InterPro" id="IPR016177">
    <property type="entry name" value="DNA-bd_dom_sf"/>
</dbReference>
<protein>
    <submittedName>
        <fullName evidence="2">Putative NHN endonuclease</fullName>
    </submittedName>
</protein>
<proteinExistence type="predicted"/>
<evidence type="ECO:0000313" key="2">
    <source>
        <dbReference type="EMBL" id="CAB4139255.1"/>
    </source>
</evidence>
<accession>A0A6J5LXL1</accession>
<dbReference type="InterPro" id="IPR036955">
    <property type="entry name" value="AP2/ERF_dom_sf"/>
</dbReference>
<dbReference type="Gene3D" id="3.30.730.10">
    <property type="entry name" value="AP2/ERF domain"/>
    <property type="match status" value="1"/>
</dbReference>
<feature type="domain" description="HNH nuclease" evidence="1">
    <location>
        <begin position="19"/>
        <end position="62"/>
    </location>
</feature>
<dbReference type="InterPro" id="IPR003615">
    <property type="entry name" value="HNH_nuc"/>
</dbReference>
<sequence length="131" mass="14954">MLTRDNYGYITVKADGRCYKAHRVAWLMENGAWPDKMLDHIDGNRGNNRMSNLREVSAAQNQHNRKVMYYALSGLKGASYNGRDRKWQATIRINGKSTNLGYFDTPEAAHLAYSEAASKHFGEYFCDGERP</sequence>
<dbReference type="GO" id="GO:0003700">
    <property type="term" value="F:DNA-binding transcription factor activity"/>
    <property type="evidence" value="ECO:0007669"/>
    <property type="project" value="InterPro"/>
</dbReference>
<dbReference type="GO" id="GO:0004519">
    <property type="term" value="F:endonuclease activity"/>
    <property type="evidence" value="ECO:0007669"/>
    <property type="project" value="UniProtKB-KW"/>
</dbReference>
<dbReference type="SUPFAM" id="SSF54171">
    <property type="entry name" value="DNA-binding domain"/>
    <property type="match status" value="1"/>
</dbReference>
<keyword evidence="2" id="KW-0540">Nuclease</keyword>
<dbReference type="Gene3D" id="3.90.75.20">
    <property type="match status" value="1"/>
</dbReference>
<organism evidence="2">
    <name type="scientific">uncultured Caudovirales phage</name>
    <dbReference type="NCBI Taxonomy" id="2100421"/>
    <lineage>
        <taxon>Viruses</taxon>
        <taxon>Duplodnaviria</taxon>
        <taxon>Heunggongvirae</taxon>
        <taxon>Uroviricota</taxon>
        <taxon>Caudoviricetes</taxon>
        <taxon>Peduoviridae</taxon>
        <taxon>Maltschvirus</taxon>
        <taxon>Maltschvirus maltsch</taxon>
    </lineage>
</organism>
<gene>
    <name evidence="2" type="ORF">UFOVP351_32</name>
</gene>
<dbReference type="GO" id="GO:0003677">
    <property type="term" value="F:DNA binding"/>
    <property type="evidence" value="ECO:0007669"/>
    <property type="project" value="InterPro"/>
</dbReference>
<reference evidence="2" key="1">
    <citation type="submission" date="2020-04" db="EMBL/GenBank/DDBJ databases">
        <authorList>
            <person name="Chiriac C."/>
            <person name="Salcher M."/>
            <person name="Ghai R."/>
            <person name="Kavagutti S V."/>
        </authorList>
    </citation>
    <scope>NUCLEOTIDE SEQUENCE</scope>
</reference>
<evidence type="ECO:0000259" key="1">
    <source>
        <dbReference type="Pfam" id="PF13392"/>
    </source>
</evidence>
<dbReference type="Pfam" id="PF13392">
    <property type="entry name" value="HNH_3"/>
    <property type="match status" value="1"/>
</dbReference>
<keyword evidence="2" id="KW-0255">Endonuclease</keyword>
<dbReference type="SUPFAM" id="SSF54060">
    <property type="entry name" value="His-Me finger endonucleases"/>
    <property type="match status" value="1"/>
</dbReference>
<dbReference type="EMBL" id="LR796360">
    <property type="protein sequence ID" value="CAB4139255.1"/>
    <property type="molecule type" value="Genomic_DNA"/>
</dbReference>
<keyword evidence="2" id="KW-0378">Hydrolase</keyword>
<dbReference type="InterPro" id="IPR044925">
    <property type="entry name" value="His-Me_finger_sf"/>
</dbReference>
<name>A0A6J5LXL1_9CAUD</name>